<evidence type="ECO:0000313" key="2">
    <source>
        <dbReference type="EMBL" id="TWW09621.1"/>
    </source>
</evidence>
<dbReference type="EMBL" id="SRHE01000222">
    <property type="protein sequence ID" value="TWW09621.1"/>
    <property type="molecule type" value="Genomic_DNA"/>
</dbReference>
<gene>
    <name evidence="2" type="ORF">E3A20_12460</name>
</gene>
<reference evidence="2 3" key="2">
    <citation type="submission" date="2019-08" db="EMBL/GenBank/DDBJ databases">
        <authorList>
            <person name="Henke P."/>
        </authorList>
    </citation>
    <scope>NUCLEOTIDE SEQUENCE [LARGE SCALE GENOMIC DNA]</scope>
    <source>
        <strain evidence="2">Phe10_nw2017</strain>
    </source>
</reference>
<feature type="non-terminal residue" evidence="2">
    <location>
        <position position="129"/>
    </location>
</feature>
<evidence type="ECO:0000259" key="1">
    <source>
        <dbReference type="Pfam" id="PF00535"/>
    </source>
</evidence>
<dbReference type="InterPro" id="IPR001173">
    <property type="entry name" value="Glyco_trans_2-like"/>
</dbReference>
<dbReference type="Pfam" id="PF00535">
    <property type="entry name" value="Glycos_transf_2"/>
    <property type="match status" value="1"/>
</dbReference>
<organism evidence="2 3">
    <name type="scientific">Planctomyces bekefii</name>
    <dbReference type="NCBI Taxonomy" id="1653850"/>
    <lineage>
        <taxon>Bacteria</taxon>
        <taxon>Pseudomonadati</taxon>
        <taxon>Planctomycetota</taxon>
        <taxon>Planctomycetia</taxon>
        <taxon>Planctomycetales</taxon>
        <taxon>Planctomycetaceae</taxon>
        <taxon>Planctomyces</taxon>
    </lineage>
</organism>
<reference evidence="2 3" key="1">
    <citation type="submission" date="2019-08" db="EMBL/GenBank/DDBJ databases">
        <title>100 year-old enigma solved: identification of Planctomyces bekefii, the type genus and species of the phylum Planctomycetes.</title>
        <authorList>
            <person name="Svetlana D.N."/>
            <person name="Overmann J."/>
        </authorList>
    </citation>
    <scope>NUCLEOTIDE SEQUENCE [LARGE SCALE GENOMIC DNA]</scope>
    <source>
        <strain evidence="2">Phe10_nw2017</strain>
    </source>
</reference>
<accession>A0A5C6M9K8</accession>
<dbReference type="PANTHER" id="PTHR22916:SF3">
    <property type="entry name" value="UDP-GLCNAC:BETAGAL BETA-1,3-N-ACETYLGLUCOSAMINYLTRANSFERASE-LIKE PROTEIN 1"/>
    <property type="match status" value="1"/>
</dbReference>
<dbReference type="Proteomes" id="UP000321083">
    <property type="component" value="Unassembled WGS sequence"/>
</dbReference>
<feature type="domain" description="Glycosyltransferase 2-like" evidence="1">
    <location>
        <begin position="7"/>
        <end position="118"/>
    </location>
</feature>
<sequence length="129" mass="14423">MNTPVVSVMVTVFNREHILRATVESLLLSTFKDIEIILVDDCSRDGSWDLCQSLQASVCQVRAFRNEKNLGDYANRNRAASLARGKYLKYLDADDLIYPHSLQVMVDALEQRPEAGLALSANVIDPEVP</sequence>
<dbReference type="InterPro" id="IPR029044">
    <property type="entry name" value="Nucleotide-diphossugar_trans"/>
</dbReference>
<evidence type="ECO:0000313" key="3">
    <source>
        <dbReference type="Proteomes" id="UP000321083"/>
    </source>
</evidence>
<dbReference type="SUPFAM" id="SSF53448">
    <property type="entry name" value="Nucleotide-diphospho-sugar transferases"/>
    <property type="match status" value="1"/>
</dbReference>
<dbReference type="GO" id="GO:0016758">
    <property type="term" value="F:hexosyltransferase activity"/>
    <property type="evidence" value="ECO:0007669"/>
    <property type="project" value="UniProtKB-ARBA"/>
</dbReference>
<protein>
    <recommendedName>
        <fullName evidence="1">Glycosyltransferase 2-like domain-containing protein</fullName>
    </recommendedName>
</protein>
<name>A0A5C6M9K8_9PLAN</name>
<keyword evidence="3" id="KW-1185">Reference proteome</keyword>
<proteinExistence type="predicted"/>
<dbReference type="AlphaFoldDB" id="A0A5C6M9K8"/>
<comment type="caution">
    <text evidence="2">The sequence shown here is derived from an EMBL/GenBank/DDBJ whole genome shotgun (WGS) entry which is preliminary data.</text>
</comment>
<dbReference type="CDD" id="cd00761">
    <property type="entry name" value="Glyco_tranf_GTA_type"/>
    <property type="match status" value="1"/>
</dbReference>
<dbReference type="PANTHER" id="PTHR22916">
    <property type="entry name" value="GLYCOSYLTRANSFERASE"/>
    <property type="match status" value="1"/>
</dbReference>
<dbReference type="Gene3D" id="3.90.550.10">
    <property type="entry name" value="Spore Coat Polysaccharide Biosynthesis Protein SpsA, Chain A"/>
    <property type="match status" value="1"/>
</dbReference>